<reference evidence="3" key="1">
    <citation type="submission" date="2023-01" db="EMBL/GenBank/DDBJ databases">
        <authorList>
            <person name="Piombo E."/>
        </authorList>
    </citation>
    <scope>NUCLEOTIDE SEQUENCE</scope>
</reference>
<proteinExistence type="predicted"/>
<dbReference type="EMBL" id="CABFNP030000511">
    <property type="protein sequence ID" value="CAI6034266.1"/>
    <property type="molecule type" value="Genomic_DNA"/>
</dbReference>
<dbReference type="Proteomes" id="UP001160390">
    <property type="component" value="Unassembled WGS sequence"/>
</dbReference>
<sequence length="220" mass="22975">MFQCRGSIQLPRGVTEVFMSIPSTVAITTNTENLRQQPTGGRDISSLAPTLRSTASAPGQTGNADQGGGTNPGIIAGAVVGSVVGLVLIIAAVVFAFFLGRRRASGDGASGERKDDGDILGPTPLKETMTTPELQATRTTAIFTQFSSPLELGADARANGPRTELPESERPEPPELMANSRGAGPGSELPVMPSSHQWPTPGTEPSRYEMEGSYRPSQAP</sequence>
<evidence type="ECO:0000256" key="2">
    <source>
        <dbReference type="SAM" id="Phobius"/>
    </source>
</evidence>
<evidence type="ECO:0000256" key="1">
    <source>
        <dbReference type="SAM" id="MobiDB-lite"/>
    </source>
</evidence>
<keyword evidence="2" id="KW-0812">Transmembrane</keyword>
<keyword evidence="2" id="KW-1133">Transmembrane helix</keyword>
<comment type="caution">
    <text evidence="3">The sequence shown here is derived from an EMBL/GenBank/DDBJ whole genome shotgun (WGS) entry which is preliminary data.</text>
</comment>
<keyword evidence="4" id="KW-1185">Reference proteome</keyword>
<feature type="compositionally biased region" description="Basic and acidic residues" evidence="1">
    <location>
        <begin position="164"/>
        <end position="173"/>
    </location>
</feature>
<feature type="region of interest" description="Disordered" evidence="1">
    <location>
        <begin position="104"/>
        <end position="126"/>
    </location>
</feature>
<protein>
    <submittedName>
        <fullName evidence="3">Uncharacterized protein</fullName>
    </submittedName>
</protein>
<gene>
    <name evidence="3" type="ORF">CCHLO57077_00011089</name>
</gene>
<evidence type="ECO:0000313" key="4">
    <source>
        <dbReference type="Proteomes" id="UP001160390"/>
    </source>
</evidence>
<feature type="transmembrane region" description="Helical" evidence="2">
    <location>
        <begin position="74"/>
        <end position="99"/>
    </location>
</feature>
<name>A0AA35LR69_9HYPO</name>
<dbReference type="AlphaFoldDB" id="A0AA35LR69"/>
<accession>A0AA35LR69</accession>
<feature type="region of interest" description="Disordered" evidence="1">
    <location>
        <begin position="146"/>
        <end position="220"/>
    </location>
</feature>
<keyword evidence="2" id="KW-0472">Membrane</keyword>
<evidence type="ECO:0000313" key="3">
    <source>
        <dbReference type="EMBL" id="CAI6034266.1"/>
    </source>
</evidence>
<organism evidence="3 4">
    <name type="scientific">Clonostachys chloroleuca</name>
    <dbReference type="NCBI Taxonomy" id="1926264"/>
    <lineage>
        <taxon>Eukaryota</taxon>
        <taxon>Fungi</taxon>
        <taxon>Dikarya</taxon>
        <taxon>Ascomycota</taxon>
        <taxon>Pezizomycotina</taxon>
        <taxon>Sordariomycetes</taxon>
        <taxon>Hypocreomycetidae</taxon>
        <taxon>Hypocreales</taxon>
        <taxon>Bionectriaceae</taxon>
        <taxon>Clonostachys</taxon>
    </lineage>
</organism>